<sequence length="535" mass="60639">MAAQGAWAHSLPVADPAEAQRQDLALMSLATLRTGDILQVEGDASMETALPAPAVIDFSWPEVQLLLKRFADHLIAHLTSLPSTRQSPWGTMNHATAVFTLAEATYLKRTNIKHANLANLYAILAMTAYYLEFKDSDECCNFKSWQDFGSVASEKAKLHLQESLRTETRGPQSAKYKEQLMALTALKSLAYITGNDKEARCYLLDAERLMRARGLAKREISHKARLLHHVYTYARVVGESTYVLHDYPALQQSLELNGLQRPRASERTDGANTRLDDFLRIGPRISEEEVEQQEHQDAQAGVQDIHLEDARGYTGNIYHVIYGIPEKWLSLVSQTTRLANFMDTVRIAGEPRGSEVDKMLHMRASRLEDTICAFVAENSATWDPNIGEYHQVGTTPTAHMFRCLNSALIIFFYRRIRDVNPWMLQSHVDDIIRGLDEYNDSLAQYNLPGPGVIWPAFMAGCEAIGGPRRDALRRWMEEGYAKCGFQTYRIAKEAMMEVWAKNDEGSSRSKQKGRGRVRTTWMDVSRQSNKWLMLY</sequence>
<reference evidence="1" key="1">
    <citation type="submission" date="2022-08" db="EMBL/GenBank/DDBJ databases">
        <title>Genome Sequence of Fusarium decemcellulare.</title>
        <authorList>
            <person name="Buettner E."/>
        </authorList>
    </citation>
    <scope>NUCLEOTIDE SEQUENCE</scope>
    <source>
        <strain evidence="1">Babe19</strain>
    </source>
</reference>
<comment type="caution">
    <text evidence="1">The sequence shown here is derived from an EMBL/GenBank/DDBJ whole genome shotgun (WGS) entry which is preliminary data.</text>
</comment>
<accession>A0ACC1R9W1</accession>
<dbReference type="Proteomes" id="UP001148629">
    <property type="component" value="Unassembled WGS sequence"/>
</dbReference>
<evidence type="ECO:0000313" key="1">
    <source>
        <dbReference type="EMBL" id="KAJ3500179.1"/>
    </source>
</evidence>
<keyword evidence="2" id="KW-1185">Reference proteome</keyword>
<evidence type="ECO:0000313" key="2">
    <source>
        <dbReference type="Proteomes" id="UP001148629"/>
    </source>
</evidence>
<protein>
    <submittedName>
        <fullName evidence="1">Uncharacterized protein</fullName>
    </submittedName>
</protein>
<organism evidence="1 2">
    <name type="scientific">Fusarium decemcellulare</name>
    <dbReference type="NCBI Taxonomy" id="57161"/>
    <lineage>
        <taxon>Eukaryota</taxon>
        <taxon>Fungi</taxon>
        <taxon>Dikarya</taxon>
        <taxon>Ascomycota</taxon>
        <taxon>Pezizomycotina</taxon>
        <taxon>Sordariomycetes</taxon>
        <taxon>Hypocreomycetidae</taxon>
        <taxon>Hypocreales</taxon>
        <taxon>Nectriaceae</taxon>
        <taxon>Fusarium</taxon>
        <taxon>Fusarium decemcellulare species complex</taxon>
    </lineage>
</organism>
<proteinExistence type="predicted"/>
<name>A0ACC1R9W1_9HYPO</name>
<gene>
    <name evidence="1" type="ORF">NM208_g17207</name>
</gene>
<dbReference type="EMBL" id="JANRMS010005986">
    <property type="protein sequence ID" value="KAJ3500179.1"/>
    <property type="molecule type" value="Genomic_DNA"/>
</dbReference>